<dbReference type="Gene3D" id="1.20.1510.10">
    <property type="entry name" value="Cation efflux protein transmembrane domain"/>
    <property type="match status" value="1"/>
</dbReference>
<keyword evidence="12" id="KW-1185">Reference proteome</keyword>
<dbReference type="PANTHER" id="PTHR43840">
    <property type="entry name" value="MITOCHONDRIAL METAL TRANSPORTER 1-RELATED"/>
    <property type="match status" value="1"/>
</dbReference>
<name>A0AAW1I6G6_SAPOF</name>
<sequence>MSEMVRLELGHDSGEEHRLLSSASADNAVAHGGGIAGDRSWQLNFEGYQMSPEHKEKPPRKLHDCLGVLGPEDDVAEYYQQQVEMLEGFSEMDALAERGFVPGMSKEEQENLAKSETFAIRISNIANMVLFVAKVYASVQSGSLAIIASTLDSLLDLLSGFILWFTAFSMSTPNPYQYPIGKKRMQPLGILVFASVMATLGLQIILESVRQLLSDETDFSLNKVQETWLVGIMLSVTLVKLLLVLYCRSFTNEIVKAYAQDHFFDVITNIIGLIAALLANYVTDWMDPLGAIVLALYTIRTWSMTVLENVNSLVGKSATPDFLQKLTYLCWNHHKAIRHIDTVRAYTFGSHYFVEVDIVLPASMHLQEAHDIGESLQEKLELLPDIERAFVHLDYEYSHKPEHAQSRH</sequence>
<comment type="similarity">
    <text evidence="2">Belongs to the cation diffusion facilitator (CDF) transporter (TC 2.A.4) family. SLC30A subfamily.</text>
</comment>
<dbReference type="InterPro" id="IPR002524">
    <property type="entry name" value="Cation_efflux"/>
</dbReference>
<feature type="transmembrane region" description="Helical" evidence="8">
    <location>
        <begin position="188"/>
        <end position="206"/>
    </location>
</feature>
<dbReference type="InterPro" id="IPR036837">
    <property type="entry name" value="Cation_efflux_CTD_sf"/>
</dbReference>
<dbReference type="Pfam" id="PF01545">
    <property type="entry name" value="Cation_efflux"/>
    <property type="match status" value="1"/>
</dbReference>
<evidence type="ECO:0000313" key="11">
    <source>
        <dbReference type="EMBL" id="KAK9684147.1"/>
    </source>
</evidence>
<dbReference type="AlphaFoldDB" id="A0AAW1I6G6"/>
<keyword evidence="5 8" id="KW-1133">Transmembrane helix</keyword>
<evidence type="ECO:0008006" key="13">
    <source>
        <dbReference type="Google" id="ProtNLM"/>
    </source>
</evidence>
<dbReference type="GO" id="GO:0016020">
    <property type="term" value="C:membrane"/>
    <property type="evidence" value="ECO:0007669"/>
    <property type="project" value="InterPro"/>
</dbReference>
<dbReference type="Pfam" id="PF16916">
    <property type="entry name" value="ZT_dimer"/>
    <property type="match status" value="1"/>
</dbReference>
<dbReference type="Proteomes" id="UP001443914">
    <property type="component" value="Unassembled WGS sequence"/>
</dbReference>
<evidence type="ECO:0000256" key="6">
    <source>
        <dbReference type="ARBA" id="ARBA00023065"/>
    </source>
</evidence>
<evidence type="ECO:0000256" key="7">
    <source>
        <dbReference type="ARBA" id="ARBA00023136"/>
    </source>
</evidence>
<reference evidence="11" key="1">
    <citation type="submission" date="2024-03" db="EMBL/GenBank/DDBJ databases">
        <title>WGS assembly of Saponaria officinalis var. Norfolk2.</title>
        <authorList>
            <person name="Jenkins J."/>
            <person name="Shu S."/>
            <person name="Grimwood J."/>
            <person name="Barry K."/>
            <person name="Goodstein D."/>
            <person name="Schmutz J."/>
            <person name="Leebens-Mack J."/>
            <person name="Osbourn A."/>
        </authorList>
    </citation>
    <scope>NUCLEOTIDE SEQUENCE [LARGE SCALE GENOMIC DNA]</scope>
    <source>
        <strain evidence="11">JIC</strain>
    </source>
</reference>
<dbReference type="FunFam" id="3.30.70.1350:FF:000001">
    <property type="entry name" value="Metal tolerance protein 11"/>
    <property type="match status" value="1"/>
</dbReference>
<evidence type="ECO:0000313" key="12">
    <source>
        <dbReference type="Proteomes" id="UP001443914"/>
    </source>
</evidence>
<evidence type="ECO:0000256" key="1">
    <source>
        <dbReference type="ARBA" id="ARBA00004127"/>
    </source>
</evidence>
<evidence type="ECO:0000259" key="9">
    <source>
        <dbReference type="Pfam" id="PF01545"/>
    </source>
</evidence>
<gene>
    <name evidence="11" type="ORF">RND81_10G189900</name>
</gene>
<accession>A0AAW1I6G6</accession>
<proteinExistence type="inferred from homology"/>
<dbReference type="FunFam" id="1.20.1510.10:FF:000003">
    <property type="entry name" value="Metal tolerance protein 11"/>
    <property type="match status" value="1"/>
</dbReference>
<dbReference type="NCBIfam" id="TIGR01297">
    <property type="entry name" value="CDF"/>
    <property type="match status" value="1"/>
</dbReference>
<dbReference type="GO" id="GO:0010486">
    <property type="term" value="F:manganese:proton antiporter activity"/>
    <property type="evidence" value="ECO:0007669"/>
    <property type="project" value="TreeGrafter"/>
</dbReference>
<dbReference type="SUPFAM" id="SSF161111">
    <property type="entry name" value="Cation efflux protein transmembrane domain-like"/>
    <property type="match status" value="1"/>
</dbReference>
<keyword evidence="3" id="KW-0813">Transport</keyword>
<feature type="transmembrane region" description="Helical" evidence="8">
    <location>
        <begin position="263"/>
        <end position="283"/>
    </location>
</feature>
<comment type="caution">
    <text evidence="11">The sequence shown here is derived from an EMBL/GenBank/DDBJ whole genome shotgun (WGS) entry which is preliminary data.</text>
</comment>
<evidence type="ECO:0000256" key="8">
    <source>
        <dbReference type="SAM" id="Phobius"/>
    </source>
</evidence>
<evidence type="ECO:0000256" key="3">
    <source>
        <dbReference type="ARBA" id="ARBA00022448"/>
    </source>
</evidence>
<feature type="domain" description="Cation efflux protein cytoplasmic" evidence="10">
    <location>
        <begin position="333"/>
        <end position="394"/>
    </location>
</feature>
<dbReference type="GO" id="GO:0012505">
    <property type="term" value="C:endomembrane system"/>
    <property type="evidence" value="ECO:0007669"/>
    <property type="project" value="UniProtKB-SubCell"/>
</dbReference>
<dbReference type="PANTHER" id="PTHR43840:SF5">
    <property type="entry name" value="METAL TOLERANCE PROTEIN 11"/>
    <property type="match status" value="1"/>
</dbReference>
<feature type="transmembrane region" description="Helical" evidence="8">
    <location>
        <begin position="143"/>
        <end position="167"/>
    </location>
</feature>
<dbReference type="InterPro" id="IPR027470">
    <property type="entry name" value="Cation_efflux_CTD"/>
</dbReference>
<evidence type="ECO:0000256" key="5">
    <source>
        <dbReference type="ARBA" id="ARBA00022989"/>
    </source>
</evidence>
<dbReference type="EMBL" id="JBDFQZ010000010">
    <property type="protein sequence ID" value="KAK9684147.1"/>
    <property type="molecule type" value="Genomic_DNA"/>
</dbReference>
<dbReference type="Gene3D" id="3.30.70.1350">
    <property type="entry name" value="Cation efflux protein, cytoplasmic domain"/>
    <property type="match status" value="1"/>
</dbReference>
<evidence type="ECO:0000256" key="4">
    <source>
        <dbReference type="ARBA" id="ARBA00022692"/>
    </source>
</evidence>
<keyword evidence="4 8" id="KW-0812">Transmembrane</keyword>
<dbReference type="InterPro" id="IPR050291">
    <property type="entry name" value="CDF_Transporter"/>
</dbReference>
<evidence type="ECO:0000256" key="2">
    <source>
        <dbReference type="ARBA" id="ARBA00008873"/>
    </source>
</evidence>
<keyword evidence="6" id="KW-0406">Ion transport</keyword>
<feature type="transmembrane region" description="Helical" evidence="8">
    <location>
        <begin position="228"/>
        <end position="251"/>
    </location>
</feature>
<dbReference type="SUPFAM" id="SSF160240">
    <property type="entry name" value="Cation efflux protein cytoplasmic domain-like"/>
    <property type="match status" value="1"/>
</dbReference>
<evidence type="ECO:0000259" key="10">
    <source>
        <dbReference type="Pfam" id="PF16916"/>
    </source>
</evidence>
<organism evidence="11 12">
    <name type="scientific">Saponaria officinalis</name>
    <name type="common">Common soapwort</name>
    <name type="synonym">Lychnis saponaria</name>
    <dbReference type="NCBI Taxonomy" id="3572"/>
    <lineage>
        <taxon>Eukaryota</taxon>
        <taxon>Viridiplantae</taxon>
        <taxon>Streptophyta</taxon>
        <taxon>Embryophyta</taxon>
        <taxon>Tracheophyta</taxon>
        <taxon>Spermatophyta</taxon>
        <taxon>Magnoliopsida</taxon>
        <taxon>eudicotyledons</taxon>
        <taxon>Gunneridae</taxon>
        <taxon>Pentapetalae</taxon>
        <taxon>Caryophyllales</taxon>
        <taxon>Caryophyllaceae</taxon>
        <taxon>Caryophylleae</taxon>
        <taxon>Saponaria</taxon>
    </lineage>
</organism>
<dbReference type="InterPro" id="IPR027469">
    <property type="entry name" value="Cation_efflux_TMD_sf"/>
</dbReference>
<feature type="domain" description="Cation efflux protein transmembrane" evidence="9">
    <location>
        <begin position="122"/>
        <end position="314"/>
    </location>
</feature>
<keyword evidence="7 8" id="KW-0472">Membrane</keyword>
<comment type="subcellular location">
    <subcellularLocation>
        <location evidence="1">Endomembrane system</location>
        <topology evidence="1">Multi-pass membrane protein</topology>
    </subcellularLocation>
</comment>
<dbReference type="InterPro" id="IPR058533">
    <property type="entry name" value="Cation_efflux_TM"/>
</dbReference>
<protein>
    <recommendedName>
        <fullName evidence="13">Cation efflux protein cytoplasmic domain-containing protein</fullName>
    </recommendedName>
</protein>